<evidence type="ECO:0000256" key="4">
    <source>
        <dbReference type="ARBA" id="ARBA00022989"/>
    </source>
</evidence>
<evidence type="ECO:0000256" key="6">
    <source>
        <dbReference type="SAM" id="Phobius"/>
    </source>
</evidence>
<keyword evidence="5 6" id="KW-0472">Membrane</keyword>
<evidence type="ECO:0000256" key="2">
    <source>
        <dbReference type="ARBA" id="ARBA00009012"/>
    </source>
</evidence>
<dbReference type="EMBL" id="MZNU01000220">
    <property type="protein sequence ID" value="OWP02581.1"/>
    <property type="molecule type" value="Genomic_DNA"/>
</dbReference>
<dbReference type="Proteomes" id="UP000242519">
    <property type="component" value="Unassembled WGS sequence"/>
</dbReference>
<comment type="subcellular location">
    <subcellularLocation>
        <location evidence="1">Membrane</location>
        <topology evidence="1">Multi-pass membrane protein</topology>
    </subcellularLocation>
</comment>
<protein>
    <submittedName>
        <fullName evidence="7">DUF92 domain-containing protein</fullName>
    </submittedName>
</protein>
<evidence type="ECO:0000256" key="3">
    <source>
        <dbReference type="ARBA" id="ARBA00022692"/>
    </source>
</evidence>
<name>A0A218Z3B6_9HELO</name>
<accession>A0A218Z3B6</accession>
<evidence type="ECO:0000256" key="1">
    <source>
        <dbReference type="ARBA" id="ARBA00004141"/>
    </source>
</evidence>
<dbReference type="AlphaFoldDB" id="A0A218Z3B6"/>
<evidence type="ECO:0000256" key="5">
    <source>
        <dbReference type="ARBA" id="ARBA00023136"/>
    </source>
</evidence>
<feature type="transmembrane region" description="Helical" evidence="6">
    <location>
        <begin position="178"/>
        <end position="201"/>
    </location>
</feature>
<proteinExistence type="inferred from homology"/>
<gene>
    <name evidence="7" type="ORF">B2J93_1885</name>
</gene>
<keyword evidence="3 6" id="KW-0812">Transmembrane</keyword>
<keyword evidence="8" id="KW-1185">Reference proteome</keyword>
<reference evidence="7 8" key="1">
    <citation type="submission" date="2017-04" db="EMBL/GenBank/DDBJ databases">
        <title>Draft genome sequence of Marssonina coronaria NL1: causal agent of apple blotch.</title>
        <authorList>
            <person name="Cheng Q."/>
        </authorList>
    </citation>
    <scope>NUCLEOTIDE SEQUENCE [LARGE SCALE GENOMIC DNA]</scope>
    <source>
        <strain evidence="7 8">NL1</strain>
    </source>
</reference>
<dbReference type="OrthoDB" id="30881at2759"/>
<sequence length="383" mass="40466">MKAIIAVPVTLAMVVRAYSHKSLTPAGIVAAVLTATAHAIHPWSLPFALLIVFFLAGTRVTKVKHDIKAKLTLSASGASGGEGARTHIQVLANSGVASVLCLLHAYQLYQRNEGVLPRSSTDCYSWPGDLLVVGIVANYAAVAADTFSSELGILSKTKPRLITSWNLREVPPGTNGGVTLHGLASGLLGSLVIVAASVALIPFCPPKHGGWGLRSRNRFAFAMSLWGALGSVLDSFLGGWLQQSVVDTRSGRIVEGDGGKKVLISNGVTSSMHHKKRAEMTATLLSREGKDSVVQPVAEEAVGAKIGHFPDQKMGGGDKYDAKKKFRKSSFGDEKPSRVVESGSLAILDNNQVNFVMALTMSVGAMGIASWFWDVPLSSIIAL</sequence>
<evidence type="ECO:0000313" key="7">
    <source>
        <dbReference type="EMBL" id="OWP02581.1"/>
    </source>
</evidence>
<keyword evidence="4 6" id="KW-1133">Transmembrane helix</keyword>
<dbReference type="GO" id="GO:0016020">
    <property type="term" value="C:membrane"/>
    <property type="evidence" value="ECO:0007669"/>
    <property type="project" value="UniProtKB-SubCell"/>
</dbReference>
<comment type="similarity">
    <text evidence="2">Belongs to the TMEM19 family.</text>
</comment>
<comment type="caution">
    <text evidence="7">The sequence shown here is derived from an EMBL/GenBank/DDBJ whole genome shotgun (WGS) entry which is preliminary data.</text>
</comment>
<dbReference type="InterPro" id="IPR002794">
    <property type="entry name" value="DUF92_TMEM19"/>
</dbReference>
<dbReference type="InParanoid" id="A0A218Z3B6"/>
<feature type="transmembrane region" description="Helical" evidence="6">
    <location>
        <begin position="43"/>
        <end position="61"/>
    </location>
</feature>
<dbReference type="PANTHER" id="PTHR13353">
    <property type="entry name" value="TRANSMEMBRANE PROTEIN 19"/>
    <property type="match status" value="1"/>
</dbReference>
<evidence type="ECO:0000313" key="8">
    <source>
        <dbReference type="Proteomes" id="UP000242519"/>
    </source>
</evidence>
<feature type="transmembrane region" description="Helical" evidence="6">
    <location>
        <begin position="353"/>
        <end position="373"/>
    </location>
</feature>
<dbReference type="STRING" id="503106.A0A218Z3B6"/>
<organism evidence="7 8">
    <name type="scientific">Diplocarpon coronariae</name>
    <dbReference type="NCBI Taxonomy" id="2795749"/>
    <lineage>
        <taxon>Eukaryota</taxon>
        <taxon>Fungi</taxon>
        <taxon>Dikarya</taxon>
        <taxon>Ascomycota</taxon>
        <taxon>Pezizomycotina</taxon>
        <taxon>Leotiomycetes</taxon>
        <taxon>Helotiales</taxon>
        <taxon>Drepanopezizaceae</taxon>
        <taxon>Diplocarpon</taxon>
    </lineage>
</organism>
<dbReference type="Pfam" id="PF01940">
    <property type="entry name" value="DUF92"/>
    <property type="match status" value="1"/>
</dbReference>
<dbReference type="PANTHER" id="PTHR13353:SF5">
    <property type="entry name" value="TRANSMEMBRANE PROTEIN 19"/>
    <property type="match status" value="1"/>
</dbReference>
<feature type="transmembrane region" description="Helical" evidence="6">
    <location>
        <begin position="221"/>
        <end position="241"/>
    </location>
</feature>